<feature type="signal peptide" evidence="8">
    <location>
        <begin position="1"/>
        <end position="17"/>
    </location>
</feature>
<keyword evidence="11" id="KW-1185">Reference proteome</keyword>
<dbReference type="Pfam" id="PF08127">
    <property type="entry name" value="Propeptide_C1"/>
    <property type="match status" value="1"/>
</dbReference>
<keyword evidence="4" id="KW-0378">Hydrolase</keyword>
<dbReference type="InterPro" id="IPR012599">
    <property type="entry name" value="Propeptide_C1A"/>
</dbReference>
<evidence type="ECO:0000256" key="1">
    <source>
        <dbReference type="ARBA" id="ARBA00008455"/>
    </source>
</evidence>
<keyword evidence="6" id="KW-0865">Zymogen</keyword>
<protein>
    <recommendedName>
        <fullName evidence="9">Peptidase C1A papain C-terminal domain-containing protein</fullName>
    </recommendedName>
</protein>
<evidence type="ECO:0000259" key="9">
    <source>
        <dbReference type="SMART" id="SM00645"/>
    </source>
</evidence>
<comment type="similarity">
    <text evidence="1">Belongs to the peptidase C1 family.</text>
</comment>
<keyword evidence="2" id="KW-0645">Protease</keyword>
<proteinExistence type="inferred from homology"/>
<evidence type="ECO:0000256" key="4">
    <source>
        <dbReference type="ARBA" id="ARBA00022801"/>
    </source>
</evidence>
<name>A0A9N9SM68_PHACE</name>
<dbReference type="OrthoDB" id="640249at2759"/>
<dbReference type="SMART" id="SM00645">
    <property type="entry name" value="Pept_C1"/>
    <property type="match status" value="1"/>
</dbReference>
<dbReference type="GO" id="GO:0004197">
    <property type="term" value="F:cysteine-type endopeptidase activity"/>
    <property type="evidence" value="ECO:0007669"/>
    <property type="project" value="InterPro"/>
</dbReference>
<accession>A0A9N9SM68</accession>
<dbReference type="Proteomes" id="UP001153737">
    <property type="component" value="Chromosome 8"/>
</dbReference>
<dbReference type="AlphaFoldDB" id="A0A9N9SM68"/>
<evidence type="ECO:0000313" key="10">
    <source>
        <dbReference type="EMBL" id="CAG9824747.1"/>
    </source>
</evidence>
<evidence type="ECO:0000256" key="7">
    <source>
        <dbReference type="ARBA" id="ARBA00023157"/>
    </source>
</evidence>
<dbReference type="InterPro" id="IPR038765">
    <property type="entry name" value="Papain-like_cys_pep_sf"/>
</dbReference>
<dbReference type="InterPro" id="IPR000668">
    <property type="entry name" value="Peptidase_C1A_C"/>
</dbReference>
<dbReference type="SUPFAM" id="SSF54001">
    <property type="entry name" value="Cysteine proteinases"/>
    <property type="match status" value="1"/>
</dbReference>
<dbReference type="Gene3D" id="3.90.70.10">
    <property type="entry name" value="Cysteine proteinases"/>
    <property type="match status" value="1"/>
</dbReference>
<keyword evidence="5" id="KW-0788">Thiol protease</keyword>
<reference evidence="10" key="1">
    <citation type="submission" date="2022-01" db="EMBL/GenBank/DDBJ databases">
        <authorList>
            <person name="King R."/>
        </authorList>
    </citation>
    <scope>NUCLEOTIDE SEQUENCE</scope>
</reference>
<organism evidence="10 11">
    <name type="scientific">Phaedon cochleariae</name>
    <name type="common">Mustard beetle</name>
    <dbReference type="NCBI Taxonomy" id="80249"/>
    <lineage>
        <taxon>Eukaryota</taxon>
        <taxon>Metazoa</taxon>
        <taxon>Ecdysozoa</taxon>
        <taxon>Arthropoda</taxon>
        <taxon>Hexapoda</taxon>
        <taxon>Insecta</taxon>
        <taxon>Pterygota</taxon>
        <taxon>Neoptera</taxon>
        <taxon>Endopterygota</taxon>
        <taxon>Coleoptera</taxon>
        <taxon>Polyphaga</taxon>
        <taxon>Cucujiformia</taxon>
        <taxon>Chrysomeloidea</taxon>
        <taxon>Chrysomelidae</taxon>
        <taxon>Chrysomelinae</taxon>
        <taxon>Chrysomelini</taxon>
        <taxon>Phaedon</taxon>
    </lineage>
</organism>
<keyword evidence="3 8" id="KW-0732">Signal</keyword>
<keyword evidence="7" id="KW-1015">Disulfide bond</keyword>
<sequence>MIAVGLLALVSLSGLFSVSVPFHPLSDEYIDHINSLQTTWKAGRNFPKDMSLSQIKRRLGALESENPVNLQTVHHVKADDEVIPDTFDAREKWPNCESIRLIRDQSECGSGWAVATAAAMSDRICISSNGTDQTLVSDEDLMSCCSECGNGCNGGYPLQAWRYWRRTGIVTGGPYNSTTGCKAYSLPPCEHYGTTGGLPQCPSESYFTPDCVGSCDKGSTLSYNDSKTYAAQAYTITGNVEQIQLEILRNGPVAAIFTMNSDFLNYKSGVYQDISLDYFGTKAVRVIGWGEENNVPYWLITNSWNEDWGDKGTFKIRRGTNECRIESQVSAGLPRL</sequence>
<dbReference type="GO" id="GO:0006508">
    <property type="term" value="P:proteolysis"/>
    <property type="evidence" value="ECO:0007669"/>
    <property type="project" value="UniProtKB-KW"/>
</dbReference>
<gene>
    <name evidence="10" type="ORF">PHAECO_LOCUS11535</name>
</gene>
<evidence type="ECO:0000256" key="6">
    <source>
        <dbReference type="ARBA" id="ARBA00023145"/>
    </source>
</evidence>
<dbReference type="EMBL" id="OU896714">
    <property type="protein sequence ID" value="CAG9824747.1"/>
    <property type="molecule type" value="Genomic_DNA"/>
</dbReference>
<evidence type="ECO:0000256" key="3">
    <source>
        <dbReference type="ARBA" id="ARBA00022729"/>
    </source>
</evidence>
<dbReference type="Pfam" id="PF00112">
    <property type="entry name" value="Peptidase_C1"/>
    <property type="match status" value="1"/>
</dbReference>
<reference evidence="10" key="2">
    <citation type="submission" date="2022-10" db="EMBL/GenBank/DDBJ databases">
        <authorList>
            <consortium name="ENA_rothamsted_submissions"/>
            <consortium name="culmorum"/>
            <person name="King R."/>
        </authorList>
    </citation>
    <scope>NUCLEOTIDE SEQUENCE</scope>
</reference>
<feature type="chain" id="PRO_5040325329" description="Peptidase C1A papain C-terminal domain-containing protein" evidence="8">
    <location>
        <begin position="18"/>
        <end position="336"/>
    </location>
</feature>
<dbReference type="FunFam" id="3.90.70.10:FF:000031">
    <property type="entry name" value="Cathepsin B"/>
    <property type="match status" value="1"/>
</dbReference>
<dbReference type="CDD" id="cd02620">
    <property type="entry name" value="Peptidase_C1A_CathepsinB"/>
    <property type="match status" value="1"/>
</dbReference>
<evidence type="ECO:0000313" key="11">
    <source>
        <dbReference type="Proteomes" id="UP001153737"/>
    </source>
</evidence>
<evidence type="ECO:0000256" key="5">
    <source>
        <dbReference type="ARBA" id="ARBA00022807"/>
    </source>
</evidence>
<evidence type="ECO:0000256" key="2">
    <source>
        <dbReference type="ARBA" id="ARBA00022670"/>
    </source>
</evidence>
<feature type="domain" description="Peptidase C1A papain C-terminal" evidence="9">
    <location>
        <begin position="83"/>
        <end position="333"/>
    </location>
</feature>
<dbReference type="InterPro" id="IPR013128">
    <property type="entry name" value="Peptidase_C1A"/>
</dbReference>
<dbReference type="PANTHER" id="PTHR12411">
    <property type="entry name" value="CYSTEINE PROTEASE FAMILY C1-RELATED"/>
    <property type="match status" value="1"/>
</dbReference>
<evidence type="ECO:0000256" key="8">
    <source>
        <dbReference type="SAM" id="SignalP"/>
    </source>
</evidence>
<feature type="non-terminal residue" evidence="10">
    <location>
        <position position="336"/>
    </location>
</feature>